<dbReference type="Proteomes" id="UP000554482">
    <property type="component" value="Unassembled WGS sequence"/>
</dbReference>
<evidence type="ECO:0000313" key="2">
    <source>
        <dbReference type="EMBL" id="KAF5196882.1"/>
    </source>
</evidence>
<dbReference type="PANTHER" id="PTHR31111">
    <property type="entry name" value="BNAA05G37150D PROTEIN-RELATED"/>
    <property type="match status" value="1"/>
</dbReference>
<evidence type="ECO:0000313" key="3">
    <source>
        <dbReference type="Proteomes" id="UP000554482"/>
    </source>
</evidence>
<keyword evidence="3" id="KW-1185">Reference proteome</keyword>
<dbReference type="EMBL" id="JABWDY010015385">
    <property type="protein sequence ID" value="KAF5196882.1"/>
    <property type="molecule type" value="Genomic_DNA"/>
</dbReference>
<organism evidence="2 3">
    <name type="scientific">Thalictrum thalictroides</name>
    <name type="common">Rue-anemone</name>
    <name type="synonym">Anemone thalictroides</name>
    <dbReference type="NCBI Taxonomy" id="46969"/>
    <lineage>
        <taxon>Eukaryota</taxon>
        <taxon>Viridiplantae</taxon>
        <taxon>Streptophyta</taxon>
        <taxon>Embryophyta</taxon>
        <taxon>Tracheophyta</taxon>
        <taxon>Spermatophyta</taxon>
        <taxon>Magnoliopsida</taxon>
        <taxon>Ranunculales</taxon>
        <taxon>Ranunculaceae</taxon>
        <taxon>Thalictroideae</taxon>
        <taxon>Thalictrum</taxon>
    </lineage>
</organism>
<comment type="caution">
    <text evidence="2">The sequence shown here is derived from an EMBL/GenBank/DDBJ whole genome shotgun (WGS) entry which is preliminary data.</text>
</comment>
<dbReference type="InterPro" id="IPR013187">
    <property type="entry name" value="F-box-assoc_dom_typ3"/>
</dbReference>
<feature type="domain" description="F-box associated beta-propeller type 3" evidence="1">
    <location>
        <begin position="11"/>
        <end position="288"/>
    </location>
</feature>
<sequence length="300" mass="35337">MFEEEVGIHIYSIDQNGSAKLVRMHEHLPGKRRYYLSHCNGLLCIYDSYDYKLSILNLTTGESIVLPDYEPNFQEDEEGMHFEFCFDAQCQKYKVLYADNIQYPVDIQVLTVKRECSWLAVTKTQDITSLEDCVSVNGRLFWIDCLRIVFFDFSNNEFGEIDISYMYEEGSYYAYSLLEFEGNLCLLERTHLPRSYLKISKLWMLKDVDNKVWVLLMKDVALPFKGTKLRGTKWIRENKPNFLASNEEILVTASDGKEQYMFIYSFLSNQFKKIKIVGLPKRKMSWKNHVENYCSLKDLV</sequence>
<dbReference type="AlphaFoldDB" id="A0A7J6WL97"/>
<protein>
    <recommendedName>
        <fullName evidence="1">F-box associated beta-propeller type 3 domain-containing protein</fullName>
    </recommendedName>
</protein>
<dbReference type="Pfam" id="PF08268">
    <property type="entry name" value="FBA_3"/>
    <property type="match status" value="1"/>
</dbReference>
<dbReference type="PANTHER" id="PTHR31111:SF19">
    <property type="entry name" value="F-BOX DOMAIN-CONTAINING PROTEIN"/>
    <property type="match status" value="1"/>
</dbReference>
<name>A0A7J6WL97_THATH</name>
<gene>
    <name evidence="2" type="ORF">FRX31_013528</name>
</gene>
<accession>A0A7J6WL97</accession>
<dbReference type="InterPro" id="IPR017451">
    <property type="entry name" value="F-box-assoc_interact_dom"/>
</dbReference>
<evidence type="ECO:0000259" key="1">
    <source>
        <dbReference type="Pfam" id="PF08268"/>
    </source>
</evidence>
<reference evidence="2 3" key="1">
    <citation type="submission" date="2020-06" db="EMBL/GenBank/DDBJ databases">
        <title>Transcriptomic and genomic resources for Thalictrum thalictroides and T. hernandezii: Facilitating candidate gene discovery in an emerging model plant lineage.</title>
        <authorList>
            <person name="Arias T."/>
            <person name="Riano-Pachon D.M."/>
            <person name="Di Stilio V.S."/>
        </authorList>
    </citation>
    <scope>NUCLEOTIDE SEQUENCE [LARGE SCALE GENOMIC DNA]</scope>
    <source>
        <strain evidence="3">cv. WT478/WT964</strain>
        <tissue evidence="2">Leaves</tissue>
    </source>
</reference>
<proteinExistence type="predicted"/>
<dbReference type="NCBIfam" id="TIGR01640">
    <property type="entry name" value="F_box_assoc_1"/>
    <property type="match status" value="1"/>
</dbReference>